<name>I3T7V1_LOTJA</name>
<proteinExistence type="evidence at transcript level"/>
<dbReference type="CDD" id="cd06222">
    <property type="entry name" value="RNase_H_like"/>
    <property type="match status" value="1"/>
</dbReference>
<organism evidence="2">
    <name type="scientific">Lotus japonicus</name>
    <name type="common">Lotus corniculatus var. japonicus</name>
    <dbReference type="NCBI Taxonomy" id="34305"/>
    <lineage>
        <taxon>Eukaryota</taxon>
        <taxon>Viridiplantae</taxon>
        <taxon>Streptophyta</taxon>
        <taxon>Embryophyta</taxon>
        <taxon>Tracheophyta</taxon>
        <taxon>Spermatophyta</taxon>
        <taxon>Magnoliopsida</taxon>
        <taxon>eudicotyledons</taxon>
        <taxon>Gunneridae</taxon>
        <taxon>Pentapetalae</taxon>
        <taxon>rosids</taxon>
        <taxon>fabids</taxon>
        <taxon>Fabales</taxon>
        <taxon>Fabaceae</taxon>
        <taxon>Papilionoideae</taxon>
        <taxon>50 kb inversion clade</taxon>
        <taxon>NPAAA clade</taxon>
        <taxon>Hologalegina</taxon>
        <taxon>robinioid clade</taxon>
        <taxon>Loteae</taxon>
        <taxon>Lotus</taxon>
    </lineage>
</organism>
<feature type="domain" description="RNase H type-1" evidence="1">
    <location>
        <begin position="118"/>
        <end position="238"/>
    </location>
</feature>
<dbReference type="InterPro" id="IPR044730">
    <property type="entry name" value="RNase_H-like_dom_plant"/>
</dbReference>
<dbReference type="EMBL" id="BT148799">
    <property type="protein sequence ID" value="AFK48593.1"/>
    <property type="molecule type" value="mRNA"/>
</dbReference>
<dbReference type="PANTHER" id="PTHR47723:SF19">
    <property type="entry name" value="POLYNUCLEOTIDYL TRANSFERASE, RIBONUCLEASE H-LIKE SUPERFAMILY PROTEIN"/>
    <property type="match status" value="1"/>
</dbReference>
<dbReference type="GO" id="GO:0004523">
    <property type="term" value="F:RNA-DNA hybrid ribonuclease activity"/>
    <property type="evidence" value="ECO:0007669"/>
    <property type="project" value="InterPro"/>
</dbReference>
<dbReference type="InterPro" id="IPR012337">
    <property type="entry name" value="RNaseH-like_sf"/>
</dbReference>
<dbReference type="Gene3D" id="3.30.420.10">
    <property type="entry name" value="Ribonuclease H-like superfamily/Ribonuclease H"/>
    <property type="match status" value="1"/>
</dbReference>
<dbReference type="InterPro" id="IPR002156">
    <property type="entry name" value="RNaseH_domain"/>
</dbReference>
<dbReference type="InterPro" id="IPR036397">
    <property type="entry name" value="RNaseH_sf"/>
</dbReference>
<dbReference type="SUPFAM" id="SSF53098">
    <property type="entry name" value="Ribonuclease H-like"/>
    <property type="match status" value="1"/>
</dbReference>
<accession>I3T7V1</accession>
<protein>
    <recommendedName>
        <fullName evidence="1">RNase H type-1 domain-containing protein</fullName>
    </recommendedName>
</protein>
<dbReference type="AlphaFoldDB" id="I3T7V1"/>
<evidence type="ECO:0000259" key="1">
    <source>
        <dbReference type="Pfam" id="PF13456"/>
    </source>
</evidence>
<dbReference type="GO" id="GO:0003676">
    <property type="term" value="F:nucleic acid binding"/>
    <property type="evidence" value="ECO:0007669"/>
    <property type="project" value="InterPro"/>
</dbReference>
<dbReference type="InterPro" id="IPR053151">
    <property type="entry name" value="RNase_H-like"/>
</dbReference>
<evidence type="ECO:0000313" key="2">
    <source>
        <dbReference type="EMBL" id="AFK48593.1"/>
    </source>
</evidence>
<sequence>MLLFYHSPSSYQSYITSIVYMGFDTAGSSFAFADSKAWLREVLKENSPLVMSTLWWVWRLRNVWCMEGKLIPWQVLRGDILAMFDDIARCYAVDVDAPMHTPRLVRWTVGLADCVVLNVDGSVHGTPQRGGFGGCFRTIHGNWLRGFFGYLDECCILHLELLGMFHGLSLAWEQGYRIVECQSDSQDAVTLVKSTPSSCHRYAALVWDIKDLQSRDWIVELRHTLREGNACADLLVKHGADQNDDLVITENPIAGLGVLLLADARGVSFVRP</sequence>
<reference evidence="2" key="1">
    <citation type="submission" date="2012-05" db="EMBL/GenBank/DDBJ databases">
        <authorList>
            <person name="Krishnakumar V."/>
            <person name="Cheung F."/>
            <person name="Xiao Y."/>
            <person name="Chan A."/>
            <person name="Moskal W.A."/>
            <person name="Town C.D."/>
        </authorList>
    </citation>
    <scope>NUCLEOTIDE SEQUENCE</scope>
</reference>
<dbReference type="PANTHER" id="PTHR47723">
    <property type="entry name" value="OS05G0353850 PROTEIN"/>
    <property type="match status" value="1"/>
</dbReference>
<dbReference type="Pfam" id="PF13456">
    <property type="entry name" value="RVT_3"/>
    <property type="match status" value="1"/>
</dbReference>